<dbReference type="Proteomes" id="UP000262142">
    <property type="component" value="Unassembled WGS sequence"/>
</dbReference>
<keyword evidence="2" id="KW-1185">Reference proteome</keyword>
<dbReference type="Pfam" id="PF13489">
    <property type="entry name" value="Methyltransf_23"/>
    <property type="match status" value="1"/>
</dbReference>
<dbReference type="EMBL" id="UNSC01000001">
    <property type="protein sequence ID" value="SZD71267.1"/>
    <property type="molecule type" value="Genomic_DNA"/>
</dbReference>
<dbReference type="InterPro" id="IPR029063">
    <property type="entry name" value="SAM-dependent_MTases_sf"/>
</dbReference>
<proteinExistence type="predicted"/>
<dbReference type="EC" id="2.1.1.79" evidence="1"/>
<name>A0A383TV90_9FLAO</name>
<dbReference type="OrthoDB" id="2370471at2"/>
<keyword evidence="1" id="KW-0808">Transferase</keyword>
<protein>
    <submittedName>
        <fullName evidence="1">Cyclopropane-fatty-acyl-phospholipid synthase</fullName>
        <ecNumber evidence="1">2.1.1.79</ecNumber>
    </submittedName>
</protein>
<dbReference type="CDD" id="cd02440">
    <property type="entry name" value="AdoMet_MTases"/>
    <property type="match status" value="1"/>
</dbReference>
<reference evidence="1 2" key="1">
    <citation type="submission" date="2018-09" db="EMBL/GenBank/DDBJ databases">
        <authorList>
            <consortium name="Pathogen Informatics"/>
        </authorList>
    </citation>
    <scope>NUCLEOTIDE SEQUENCE [LARGE SCALE GENOMIC DNA]</scope>
    <source>
        <strain evidence="1 2">OH-22767</strain>
    </source>
</reference>
<dbReference type="RefSeq" id="WP_119058881.1">
    <property type="nucleotide sequence ID" value="NZ_UNSC01000001.1"/>
</dbReference>
<dbReference type="PANTHER" id="PTHR43861">
    <property type="entry name" value="TRANS-ACONITATE 2-METHYLTRANSFERASE-RELATED"/>
    <property type="match status" value="1"/>
</dbReference>
<dbReference type="SUPFAM" id="SSF53335">
    <property type="entry name" value="S-adenosyl-L-methionine-dependent methyltransferases"/>
    <property type="match status" value="1"/>
</dbReference>
<evidence type="ECO:0000313" key="2">
    <source>
        <dbReference type="Proteomes" id="UP000262142"/>
    </source>
</evidence>
<dbReference type="Gene3D" id="3.40.50.150">
    <property type="entry name" value="Vaccinia Virus protein VP39"/>
    <property type="match status" value="1"/>
</dbReference>
<dbReference type="GO" id="GO:0032259">
    <property type="term" value="P:methylation"/>
    <property type="evidence" value="ECO:0007669"/>
    <property type="project" value="UniProtKB-KW"/>
</dbReference>
<dbReference type="AlphaFoldDB" id="A0A383TV90"/>
<keyword evidence="1" id="KW-0489">Methyltransferase</keyword>
<evidence type="ECO:0000313" key="1">
    <source>
        <dbReference type="EMBL" id="SZD71267.1"/>
    </source>
</evidence>
<dbReference type="GO" id="GO:0008825">
    <property type="term" value="F:cyclopropane-fatty-acyl-phospholipid synthase activity"/>
    <property type="evidence" value="ECO:0007669"/>
    <property type="project" value="UniProtKB-EC"/>
</dbReference>
<gene>
    <name evidence="1" type="primary">cfa</name>
    <name evidence="1" type="ORF">SAMEA104719789_00363</name>
</gene>
<sequence>MEHYLKLKDYFSSQESFEIVESELYFGLLETNPRMSNEELEKYYQGKYISHQNQKSNAFEKIYSIAQKYNQKQKLKILNKHAPRLNSVLDYGCGKGDFVHFLAENKINSYGFEPGKQAQENFLKKNKKNQLLDELTGKFDAITLFHVLEHIPNFEEIFEGLKNNLNPEGIMLLALPNYKSFDAQFYQNYWAAYDVPRHQWHFSPDAVENFAQQFGMIIVKRYPMLFDSFYVSLISEQYKKSSAWGKIRGLSVGFFSNIKALKTQNYSSILYVLKPNQ</sequence>
<organism evidence="1 2">
    <name type="scientific">Candidatus Ornithobacterium hominis</name>
    <dbReference type="NCBI Taxonomy" id="2497989"/>
    <lineage>
        <taxon>Bacteria</taxon>
        <taxon>Pseudomonadati</taxon>
        <taxon>Bacteroidota</taxon>
        <taxon>Flavobacteriia</taxon>
        <taxon>Flavobacteriales</taxon>
        <taxon>Weeksellaceae</taxon>
        <taxon>Ornithobacterium</taxon>
    </lineage>
</organism>
<accession>A0A383TV90</accession>